<feature type="region of interest" description="Disordered" evidence="1">
    <location>
        <begin position="1"/>
        <end position="20"/>
    </location>
</feature>
<protein>
    <submittedName>
        <fullName evidence="2">Uncharacterized protein</fullName>
    </submittedName>
</protein>
<gene>
    <name evidence="2" type="ORF">METZ01_LOCUS129644</name>
</gene>
<reference evidence="2" key="1">
    <citation type="submission" date="2018-05" db="EMBL/GenBank/DDBJ databases">
        <authorList>
            <person name="Lanie J.A."/>
            <person name="Ng W.-L."/>
            <person name="Kazmierczak K.M."/>
            <person name="Andrzejewski T.M."/>
            <person name="Davidsen T.M."/>
            <person name="Wayne K.J."/>
            <person name="Tettelin H."/>
            <person name="Glass J.I."/>
            <person name="Rusch D."/>
            <person name="Podicherti R."/>
            <person name="Tsui H.-C.T."/>
            <person name="Winkler M.E."/>
        </authorList>
    </citation>
    <scope>NUCLEOTIDE SEQUENCE</scope>
</reference>
<dbReference type="AlphaFoldDB" id="A0A381YIL1"/>
<proteinExistence type="predicted"/>
<sequence length="65" mass="7585">MRNADDPHMMRPKNKRKPLKGLARTLYLNRNVKLSKAEDFANSGFVSKVTIPEKKKEKEDEKKEV</sequence>
<evidence type="ECO:0000256" key="1">
    <source>
        <dbReference type="SAM" id="MobiDB-lite"/>
    </source>
</evidence>
<name>A0A381YIL1_9ZZZZ</name>
<dbReference type="EMBL" id="UINC01018308">
    <property type="protein sequence ID" value="SVA76790.1"/>
    <property type="molecule type" value="Genomic_DNA"/>
</dbReference>
<accession>A0A381YIL1</accession>
<feature type="compositionally biased region" description="Basic residues" evidence="1">
    <location>
        <begin position="10"/>
        <end position="19"/>
    </location>
</feature>
<evidence type="ECO:0000313" key="2">
    <source>
        <dbReference type="EMBL" id="SVA76790.1"/>
    </source>
</evidence>
<organism evidence="2">
    <name type="scientific">marine metagenome</name>
    <dbReference type="NCBI Taxonomy" id="408172"/>
    <lineage>
        <taxon>unclassified sequences</taxon>
        <taxon>metagenomes</taxon>
        <taxon>ecological metagenomes</taxon>
    </lineage>
</organism>